<gene>
    <name evidence="1" type="ORF">CCY01nite_39350</name>
</gene>
<protein>
    <recommendedName>
        <fullName evidence="3">ADP ribosyltransferase domain-containing protein</fullName>
    </recommendedName>
</protein>
<dbReference type="Proteomes" id="UP000321436">
    <property type="component" value="Unassembled WGS sequence"/>
</dbReference>
<keyword evidence="2" id="KW-1185">Reference proteome</keyword>
<comment type="caution">
    <text evidence="1">The sequence shown here is derived from an EMBL/GenBank/DDBJ whole genome shotgun (WGS) entry which is preliminary data.</text>
</comment>
<dbReference type="OrthoDB" id="9830896at2"/>
<evidence type="ECO:0000313" key="2">
    <source>
        <dbReference type="Proteomes" id="UP000321436"/>
    </source>
</evidence>
<name>A0A512RPQ6_9BACT</name>
<dbReference type="RefSeq" id="WP_146865489.1">
    <property type="nucleotide sequence ID" value="NZ_BKAU01000005.1"/>
</dbReference>
<proteinExistence type="predicted"/>
<reference evidence="1 2" key="1">
    <citation type="submission" date="2019-07" db="EMBL/GenBank/DDBJ databases">
        <title>Whole genome shotgun sequence of Chitinophaga cymbidii NBRC 109752.</title>
        <authorList>
            <person name="Hosoyama A."/>
            <person name="Uohara A."/>
            <person name="Ohji S."/>
            <person name="Ichikawa N."/>
        </authorList>
    </citation>
    <scope>NUCLEOTIDE SEQUENCE [LARGE SCALE GENOMIC DNA]</scope>
    <source>
        <strain evidence="1 2">NBRC 109752</strain>
    </source>
</reference>
<organism evidence="1 2">
    <name type="scientific">Chitinophaga cymbidii</name>
    <dbReference type="NCBI Taxonomy" id="1096750"/>
    <lineage>
        <taxon>Bacteria</taxon>
        <taxon>Pseudomonadati</taxon>
        <taxon>Bacteroidota</taxon>
        <taxon>Chitinophagia</taxon>
        <taxon>Chitinophagales</taxon>
        <taxon>Chitinophagaceae</taxon>
        <taxon>Chitinophaga</taxon>
    </lineage>
</organism>
<dbReference type="AlphaFoldDB" id="A0A512RPQ6"/>
<evidence type="ECO:0008006" key="3">
    <source>
        <dbReference type="Google" id="ProtNLM"/>
    </source>
</evidence>
<sequence length="187" mass="21499">MQQREKLTLREMEGDLITYFNWSANSLVPFQPGAADIYLKENRTTVLKIAQKLLKQVPYDHGPVYRGIILKQPVDVIVPDKKLQYLSFSTERSVAEHFADINGFGSEVIDVVAQLGDCGYVIEYTPKITEILFHHHFLSILPYAEAFSLLGMDGIYEVERLKKQKEIIIFQPAEPFINITRMIHQSK</sequence>
<dbReference type="EMBL" id="BKAU01000005">
    <property type="protein sequence ID" value="GEP97675.1"/>
    <property type="molecule type" value="Genomic_DNA"/>
</dbReference>
<accession>A0A512RPQ6</accession>
<evidence type="ECO:0000313" key="1">
    <source>
        <dbReference type="EMBL" id="GEP97675.1"/>
    </source>
</evidence>